<dbReference type="GO" id="GO:0005524">
    <property type="term" value="F:ATP binding"/>
    <property type="evidence" value="ECO:0007669"/>
    <property type="project" value="UniProtKB-KW"/>
</dbReference>
<sequence>MKTRIIDMSIKELESALDKSEISSVDIAKSYIAQIEKVDDKIGAYLYINKEAVKQAEALDTKRKNGEKLGRLAGMPIALKDNMCTVDMPTTCASKMMQGYMSPFDAEVVKRLKGEDAIMLGKVNLDEFAMGGSTENSYYKITTNPHDISRVPGGSSGGSAASVVSHQALVALGSDTGGSIRQPASFCGAVGIKPTYGSVSRSGLVAFASSLDQIGPIARTVEDAALTLEVLIGHDAKDSTSVRFEKPSYETEIKKDIKGMKIALPREFFEQGVQADVKESILKAAEKFEKLGAIVEDVKIKNLDYALSAYYIISSAEASSNLARFDSIQYGYRTDEYASLEELYKKSRQEGFGKEVKRRILLGTYALSSGFYDAYYKKALKVRTLIKQSYDEIFKDYDMILSPVAPTTAYKIGEKRTDPVEAYMGDIYTVPVNIAGLPALSMNCGFDKDELPVGMQLIGSTFSEDTLLRAAYNYEQAYKAEITKTGGVYGG</sequence>
<dbReference type="GO" id="GO:0030956">
    <property type="term" value="C:glutamyl-tRNA(Gln) amidotransferase complex"/>
    <property type="evidence" value="ECO:0007669"/>
    <property type="project" value="InterPro"/>
</dbReference>
<dbReference type="PANTHER" id="PTHR11895:SF151">
    <property type="entry name" value="GLUTAMYL-TRNA(GLN) AMIDOTRANSFERASE SUBUNIT A"/>
    <property type="match status" value="1"/>
</dbReference>
<dbReference type="AlphaFoldDB" id="A0A1T5AGY0"/>
<feature type="active site" description="Acyl-ester intermediate" evidence="6">
    <location>
        <position position="179"/>
    </location>
</feature>
<dbReference type="GO" id="GO:0016740">
    <property type="term" value="F:transferase activity"/>
    <property type="evidence" value="ECO:0007669"/>
    <property type="project" value="UniProtKB-KW"/>
</dbReference>
<keyword evidence="8" id="KW-0808">Transferase</keyword>
<accession>A0A1T5AGY0</accession>
<proteinExistence type="inferred from homology"/>
<protein>
    <recommendedName>
        <fullName evidence="6">Glutamyl-tRNA(Gln) amidotransferase subunit A</fullName>
        <shortName evidence="6">Glu-ADT subunit A</shortName>
        <ecNumber evidence="6">6.3.5.7</ecNumber>
    </recommendedName>
</protein>
<name>A0A1T5AGY0_9FIRM</name>
<feature type="domain" description="Amidase" evidence="7">
    <location>
        <begin position="27"/>
        <end position="468"/>
    </location>
</feature>
<dbReference type="EC" id="6.3.5.7" evidence="6"/>
<dbReference type="HAMAP" id="MF_00120">
    <property type="entry name" value="GatA"/>
    <property type="match status" value="1"/>
</dbReference>
<dbReference type="GO" id="GO:0006412">
    <property type="term" value="P:translation"/>
    <property type="evidence" value="ECO:0007669"/>
    <property type="project" value="UniProtKB-UniRule"/>
</dbReference>
<evidence type="ECO:0000256" key="1">
    <source>
        <dbReference type="ARBA" id="ARBA00022598"/>
    </source>
</evidence>
<evidence type="ECO:0000256" key="3">
    <source>
        <dbReference type="ARBA" id="ARBA00022840"/>
    </source>
</evidence>
<dbReference type="EMBL" id="FUYN01000002">
    <property type="protein sequence ID" value="SKB34261.1"/>
    <property type="molecule type" value="Genomic_DNA"/>
</dbReference>
<dbReference type="PANTHER" id="PTHR11895">
    <property type="entry name" value="TRANSAMIDASE"/>
    <property type="match status" value="1"/>
</dbReference>
<evidence type="ECO:0000313" key="9">
    <source>
        <dbReference type="Proteomes" id="UP000243406"/>
    </source>
</evidence>
<evidence type="ECO:0000256" key="5">
    <source>
        <dbReference type="ARBA" id="ARBA00025295"/>
    </source>
</evidence>
<reference evidence="9" key="1">
    <citation type="submission" date="2017-02" db="EMBL/GenBank/DDBJ databases">
        <authorList>
            <person name="Varghese N."/>
            <person name="Submissions S."/>
        </authorList>
    </citation>
    <scope>NUCLEOTIDE SEQUENCE [LARGE SCALE GENOMIC DNA]</scope>
    <source>
        <strain evidence="9">ATCC 35199</strain>
    </source>
</reference>
<feature type="active site" description="Charge relay system" evidence="6">
    <location>
        <position position="80"/>
    </location>
</feature>
<dbReference type="InterPro" id="IPR036928">
    <property type="entry name" value="AS_sf"/>
</dbReference>
<comment type="catalytic activity">
    <reaction evidence="6">
        <text>L-glutamyl-tRNA(Gln) + L-glutamine + ATP + H2O = L-glutaminyl-tRNA(Gln) + L-glutamate + ADP + phosphate + H(+)</text>
        <dbReference type="Rhea" id="RHEA:17521"/>
        <dbReference type="Rhea" id="RHEA-COMP:9681"/>
        <dbReference type="Rhea" id="RHEA-COMP:9684"/>
        <dbReference type="ChEBI" id="CHEBI:15377"/>
        <dbReference type="ChEBI" id="CHEBI:15378"/>
        <dbReference type="ChEBI" id="CHEBI:29985"/>
        <dbReference type="ChEBI" id="CHEBI:30616"/>
        <dbReference type="ChEBI" id="CHEBI:43474"/>
        <dbReference type="ChEBI" id="CHEBI:58359"/>
        <dbReference type="ChEBI" id="CHEBI:78520"/>
        <dbReference type="ChEBI" id="CHEBI:78521"/>
        <dbReference type="ChEBI" id="CHEBI:456216"/>
        <dbReference type="EC" id="6.3.5.7"/>
    </reaction>
</comment>
<keyword evidence="1 6" id="KW-0436">Ligase</keyword>
<dbReference type="SUPFAM" id="SSF75304">
    <property type="entry name" value="Amidase signature (AS) enzymes"/>
    <property type="match status" value="1"/>
</dbReference>
<dbReference type="InterPro" id="IPR023631">
    <property type="entry name" value="Amidase_dom"/>
</dbReference>
<dbReference type="GO" id="GO:0050567">
    <property type="term" value="F:glutaminyl-tRNA synthase (glutamine-hydrolyzing) activity"/>
    <property type="evidence" value="ECO:0007669"/>
    <property type="project" value="UniProtKB-UniRule"/>
</dbReference>
<evidence type="ECO:0000256" key="4">
    <source>
        <dbReference type="ARBA" id="ARBA00022917"/>
    </source>
</evidence>
<keyword evidence="4 6" id="KW-0648">Protein biosynthesis</keyword>
<comment type="subunit">
    <text evidence="6">Heterotrimer of A, B and C subunits.</text>
</comment>
<dbReference type="RefSeq" id="WP_079588868.1">
    <property type="nucleotide sequence ID" value="NZ_FUYN01000002.1"/>
</dbReference>
<keyword evidence="2 6" id="KW-0547">Nucleotide-binding</keyword>
<keyword evidence="3 6" id="KW-0067">ATP-binding</keyword>
<evidence type="ECO:0000313" key="8">
    <source>
        <dbReference type="EMBL" id="SKB34261.1"/>
    </source>
</evidence>
<dbReference type="NCBIfam" id="TIGR00132">
    <property type="entry name" value="gatA"/>
    <property type="match status" value="1"/>
</dbReference>
<evidence type="ECO:0000256" key="6">
    <source>
        <dbReference type="HAMAP-Rule" id="MF_00120"/>
    </source>
</evidence>
<evidence type="ECO:0000259" key="7">
    <source>
        <dbReference type="Pfam" id="PF01425"/>
    </source>
</evidence>
<keyword evidence="9" id="KW-1185">Reference proteome</keyword>
<dbReference type="InterPro" id="IPR000120">
    <property type="entry name" value="Amidase"/>
</dbReference>
<comment type="similarity">
    <text evidence="6">Belongs to the amidase family. GatA subfamily.</text>
</comment>
<dbReference type="Gene3D" id="3.90.1300.10">
    <property type="entry name" value="Amidase signature (AS) domain"/>
    <property type="match status" value="1"/>
</dbReference>
<dbReference type="OrthoDB" id="9811471at2"/>
<dbReference type="Pfam" id="PF01425">
    <property type="entry name" value="Amidase"/>
    <property type="match status" value="1"/>
</dbReference>
<evidence type="ECO:0000256" key="2">
    <source>
        <dbReference type="ARBA" id="ARBA00022741"/>
    </source>
</evidence>
<feature type="active site" description="Charge relay system" evidence="6">
    <location>
        <position position="155"/>
    </location>
</feature>
<dbReference type="InterPro" id="IPR004412">
    <property type="entry name" value="GatA"/>
</dbReference>
<comment type="function">
    <text evidence="5 6">Allows the formation of correctly charged Gln-tRNA(Gln) through the transamidation of misacylated Glu-tRNA(Gln) in organisms which lack glutaminyl-tRNA synthetase. The reaction takes place in the presence of glutamine and ATP through an activated gamma-phospho-Glu-tRNA(Gln).</text>
</comment>
<organism evidence="8 9">
    <name type="scientific">Acetoanaerobium noterae</name>
    <dbReference type="NCBI Taxonomy" id="745369"/>
    <lineage>
        <taxon>Bacteria</taxon>
        <taxon>Bacillati</taxon>
        <taxon>Bacillota</taxon>
        <taxon>Clostridia</taxon>
        <taxon>Peptostreptococcales</taxon>
        <taxon>Filifactoraceae</taxon>
        <taxon>Acetoanaerobium</taxon>
    </lineage>
</organism>
<dbReference type="Proteomes" id="UP000243406">
    <property type="component" value="Unassembled WGS sequence"/>
</dbReference>
<gene>
    <name evidence="6" type="primary">gatA</name>
    <name evidence="8" type="ORF">SAMN02745120_0919</name>
</gene>